<evidence type="ECO:0000313" key="2">
    <source>
        <dbReference type="EMBL" id="KAK1927216.1"/>
    </source>
</evidence>
<accession>A0AAD9L8I2</accession>
<dbReference type="Proteomes" id="UP001182556">
    <property type="component" value="Unassembled WGS sequence"/>
</dbReference>
<protein>
    <submittedName>
        <fullName evidence="2">Uncharacterized protein</fullName>
    </submittedName>
</protein>
<organism evidence="2 3">
    <name type="scientific">Papiliotrema laurentii</name>
    <name type="common">Cryptococcus laurentii</name>
    <dbReference type="NCBI Taxonomy" id="5418"/>
    <lineage>
        <taxon>Eukaryota</taxon>
        <taxon>Fungi</taxon>
        <taxon>Dikarya</taxon>
        <taxon>Basidiomycota</taxon>
        <taxon>Agaricomycotina</taxon>
        <taxon>Tremellomycetes</taxon>
        <taxon>Tremellales</taxon>
        <taxon>Rhynchogastremaceae</taxon>
        <taxon>Papiliotrema</taxon>
    </lineage>
</organism>
<name>A0AAD9L8I2_PAPLA</name>
<gene>
    <name evidence="2" type="ORF">DB88DRAFT_18512</name>
</gene>
<dbReference type="AlphaFoldDB" id="A0AAD9L8I2"/>
<reference evidence="2" key="1">
    <citation type="submission" date="2023-02" db="EMBL/GenBank/DDBJ databases">
        <title>Identification and recombinant expression of a fungal hydrolase from Papiliotrema laurentii that hydrolyzes apple cutin and clears colloidal polyester polyurethane.</title>
        <authorList>
            <consortium name="DOE Joint Genome Institute"/>
            <person name="Roman V.A."/>
            <person name="Bojanowski C."/>
            <person name="Crable B.R."/>
            <person name="Wagner D.N."/>
            <person name="Hung C.S."/>
            <person name="Nadeau L.J."/>
            <person name="Schratz L."/>
            <person name="Haridas S."/>
            <person name="Pangilinan J."/>
            <person name="Lipzen A."/>
            <person name="Na H."/>
            <person name="Yan M."/>
            <person name="Ng V."/>
            <person name="Grigoriev I.V."/>
            <person name="Spatafora J.W."/>
            <person name="Barlow D."/>
            <person name="Biffinger J."/>
            <person name="Kelley-Loughnane N."/>
            <person name="Varaljay V.A."/>
            <person name="Crookes-Goodson W.J."/>
        </authorList>
    </citation>
    <scope>NUCLEOTIDE SEQUENCE</scope>
    <source>
        <strain evidence="2">5307AH</strain>
    </source>
</reference>
<feature type="compositionally biased region" description="Polar residues" evidence="1">
    <location>
        <begin position="33"/>
        <end position="50"/>
    </location>
</feature>
<dbReference type="EMBL" id="JAODAN010000001">
    <property type="protein sequence ID" value="KAK1927216.1"/>
    <property type="molecule type" value="Genomic_DNA"/>
</dbReference>
<keyword evidence="3" id="KW-1185">Reference proteome</keyword>
<sequence>MASIPPHSAIYSGSIITTTPTTVTTTTTTTTTNSPNNHALPNPHQHSSTVPEHVGPIRAFFREVPMPPEAYPLAGLVVSMIGWATYHSAKHIREDRDHLRWYPGAGNFEYFGYRFENNKLQKCTGALYNV</sequence>
<evidence type="ECO:0000256" key="1">
    <source>
        <dbReference type="SAM" id="MobiDB-lite"/>
    </source>
</evidence>
<proteinExistence type="predicted"/>
<feature type="region of interest" description="Disordered" evidence="1">
    <location>
        <begin position="24"/>
        <end position="51"/>
    </location>
</feature>
<comment type="caution">
    <text evidence="2">The sequence shown here is derived from an EMBL/GenBank/DDBJ whole genome shotgun (WGS) entry which is preliminary data.</text>
</comment>
<evidence type="ECO:0000313" key="3">
    <source>
        <dbReference type="Proteomes" id="UP001182556"/>
    </source>
</evidence>